<dbReference type="GO" id="GO:0050660">
    <property type="term" value="F:flavin adenine dinucleotide binding"/>
    <property type="evidence" value="ECO:0007669"/>
    <property type="project" value="TreeGrafter"/>
</dbReference>
<sequence length="111" mass="12488">RRQTDDYIYQDELAAYEADGTLSQLHVAFSRDTAQKVYVQHLIKQQGEALWALLAAGAHIYVCGATLMGTDVHKSFVELVQAHGGKSADDASRFVQDLQHNHRYIQELWSA</sequence>
<comment type="cofactor">
    <cofactor evidence="1">
        <name>FAD</name>
        <dbReference type="ChEBI" id="CHEBI:57692"/>
    </cofactor>
</comment>
<evidence type="ECO:0000313" key="6">
    <source>
        <dbReference type="EMBL" id="KAF0712969.1"/>
    </source>
</evidence>
<keyword evidence="2" id="KW-0285">Flavoprotein</keyword>
<dbReference type="GO" id="GO:0003958">
    <property type="term" value="F:NADPH-hemoprotein reductase activity"/>
    <property type="evidence" value="ECO:0007669"/>
    <property type="project" value="UniProtKB-EC"/>
</dbReference>
<accession>A0A6A4ZKM5</accession>
<evidence type="ECO:0000256" key="1">
    <source>
        <dbReference type="ARBA" id="ARBA00001974"/>
    </source>
</evidence>
<dbReference type="EMBL" id="VJMH01001152">
    <property type="protein sequence ID" value="KAF0712969.1"/>
    <property type="molecule type" value="Genomic_DNA"/>
</dbReference>
<protein>
    <recommendedName>
        <fullName evidence="4">NADPH--hemoprotein reductase</fullName>
        <ecNumber evidence="4">1.6.2.4</ecNumber>
    </recommendedName>
</protein>
<name>A0A6A4ZKM5_9STRA</name>
<proteinExistence type="predicted"/>
<dbReference type="OrthoDB" id="1856718at2759"/>
<dbReference type="PANTHER" id="PTHR19384:SF17">
    <property type="entry name" value="NADPH--CYTOCHROME P450 REDUCTASE"/>
    <property type="match status" value="1"/>
</dbReference>
<evidence type="ECO:0000256" key="4">
    <source>
        <dbReference type="ARBA" id="ARBA00023797"/>
    </source>
</evidence>
<evidence type="ECO:0000259" key="5">
    <source>
        <dbReference type="Pfam" id="PF00175"/>
    </source>
</evidence>
<comment type="caution">
    <text evidence="6">The sequence shown here is derived from an EMBL/GenBank/DDBJ whole genome shotgun (WGS) entry which is preliminary data.</text>
</comment>
<dbReference type="GO" id="GO:0010181">
    <property type="term" value="F:FMN binding"/>
    <property type="evidence" value="ECO:0007669"/>
    <property type="project" value="TreeGrafter"/>
</dbReference>
<dbReference type="AlphaFoldDB" id="A0A6A4ZKM5"/>
<gene>
    <name evidence="6" type="ORF">As57867_004565</name>
</gene>
<dbReference type="InterPro" id="IPR039261">
    <property type="entry name" value="FNR_nucleotide-bd"/>
</dbReference>
<dbReference type="PANTHER" id="PTHR19384">
    <property type="entry name" value="NITRIC OXIDE SYNTHASE-RELATED"/>
    <property type="match status" value="1"/>
</dbReference>
<dbReference type="GO" id="GO:0005829">
    <property type="term" value="C:cytosol"/>
    <property type="evidence" value="ECO:0007669"/>
    <property type="project" value="TreeGrafter"/>
</dbReference>
<dbReference type="Gene3D" id="3.40.50.80">
    <property type="entry name" value="Nucleotide-binding domain of ferredoxin-NADP reductase (FNR) module"/>
    <property type="match status" value="1"/>
</dbReference>
<dbReference type="SUPFAM" id="SSF52343">
    <property type="entry name" value="Ferredoxin reductase-like, C-terminal NADP-linked domain"/>
    <property type="match status" value="1"/>
</dbReference>
<feature type="domain" description="Oxidoreductase FAD/NAD(P)-binding" evidence="5">
    <location>
        <begin position="2"/>
        <end position="73"/>
    </location>
</feature>
<dbReference type="InterPro" id="IPR001709">
    <property type="entry name" value="Flavoprot_Pyr_Nucl_cyt_Rdtase"/>
</dbReference>
<dbReference type="PRINTS" id="PR00371">
    <property type="entry name" value="FPNCR"/>
</dbReference>
<dbReference type="Pfam" id="PF00175">
    <property type="entry name" value="NAD_binding_1"/>
    <property type="match status" value="1"/>
</dbReference>
<feature type="non-terminal residue" evidence="6">
    <location>
        <position position="1"/>
    </location>
</feature>
<organism evidence="6">
    <name type="scientific">Aphanomyces stellatus</name>
    <dbReference type="NCBI Taxonomy" id="120398"/>
    <lineage>
        <taxon>Eukaryota</taxon>
        <taxon>Sar</taxon>
        <taxon>Stramenopiles</taxon>
        <taxon>Oomycota</taxon>
        <taxon>Saprolegniomycetes</taxon>
        <taxon>Saprolegniales</taxon>
        <taxon>Verrucalvaceae</taxon>
        <taxon>Aphanomyces</taxon>
    </lineage>
</organism>
<keyword evidence="3" id="KW-0274">FAD</keyword>
<evidence type="ECO:0000256" key="3">
    <source>
        <dbReference type="ARBA" id="ARBA00022827"/>
    </source>
</evidence>
<dbReference type="InterPro" id="IPR001433">
    <property type="entry name" value="OxRdtase_FAD/NAD-bd"/>
</dbReference>
<dbReference type="EC" id="1.6.2.4" evidence="4"/>
<evidence type="ECO:0000256" key="2">
    <source>
        <dbReference type="ARBA" id="ARBA00022630"/>
    </source>
</evidence>
<reference evidence="6" key="1">
    <citation type="submission" date="2019-06" db="EMBL/GenBank/DDBJ databases">
        <title>Genomics analysis of Aphanomyces spp. identifies a new class of oomycete effector associated with host adaptation.</title>
        <authorList>
            <person name="Gaulin E."/>
        </authorList>
    </citation>
    <scope>NUCLEOTIDE SEQUENCE</scope>
    <source>
        <strain evidence="6">CBS 578.67</strain>
    </source>
</reference>